<evidence type="ECO:0000256" key="6">
    <source>
        <dbReference type="ARBA" id="ARBA00022840"/>
    </source>
</evidence>
<protein>
    <submittedName>
        <fullName evidence="9">ABC transporter</fullName>
    </submittedName>
</protein>
<dbReference type="GO" id="GO:0016887">
    <property type="term" value="F:ATP hydrolysis activity"/>
    <property type="evidence" value="ECO:0007669"/>
    <property type="project" value="InterPro"/>
</dbReference>
<dbReference type="Gene3D" id="3.40.50.300">
    <property type="entry name" value="P-loop containing nucleotide triphosphate hydrolases"/>
    <property type="match status" value="1"/>
</dbReference>
<dbReference type="GO" id="GO:0005886">
    <property type="term" value="C:plasma membrane"/>
    <property type="evidence" value="ECO:0007669"/>
    <property type="project" value="UniProtKB-SubCell"/>
</dbReference>
<dbReference type="PROSITE" id="PS50893">
    <property type="entry name" value="ABC_TRANSPORTER_2"/>
    <property type="match status" value="1"/>
</dbReference>
<dbReference type="SMART" id="SM00382">
    <property type="entry name" value="AAA"/>
    <property type="match status" value="1"/>
</dbReference>
<organism evidence="9 10">
    <name type="scientific">Schwartzia succinivorans DSM 10502</name>
    <dbReference type="NCBI Taxonomy" id="1123243"/>
    <lineage>
        <taxon>Bacteria</taxon>
        <taxon>Bacillati</taxon>
        <taxon>Bacillota</taxon>
        <taxon>Negativicutes</taxon>
        <taxon>Selenomonadales</taxon>
        <taxon>Selenomonadaceae</taxon>
        <taxon>Schwartzia</taxon>
    </lineage>
</organism>
<dbReference type="PANTHER" id="PTHR43297:SF2">
    <property type="entry name" value="DIPEPTIDE TRANSPORT ATP-BINDING PROTEIN DPPD"/>
    <property type="match status" value="1"/>
</dbReference>
<evidence type="ECO:0000256" key="2">
    <source>
        <dbReference type="ARBA" id="ARBA00005417"/>
    </source>
</evidence>
<dbReference type="STRING" id="1123243.SAMN02745190_01639"/>
<dbReference type="InterPro" id="IPR050388">
    <property type="entry name" value="ABC_Ni/Peptide_Import"/>
</dbReference>
<dbReference type="EMBL" id="FQUG01000006">
    <property type="protein sequence ID" value="SHF01116.1"/>
    <property type="molecule type" value="Genomic_DNA"/>
</dbReference>
<dbReference type="AlphaFoldDB" id="A0A1M4Y659"/>
<comment type="subcellular location">
    <subcellularLocation>
        <location evidence="1">Cell membrane</location>
        <topology evidence="1">Peripheral membrane protein</topology>
    </subcellularLocation>
</comment>
<dbReference type="Proteomes" id="UP000184404">
    <property type="component" value="Unassembled WGS sequence"/>
</dbReference>
<keyword evidence="7" id="KW-0472">Membrane</keyword>
<feature type="domain" description="ABC transporter" evidence="8">
    <location>
        <begin position="9"/>
        <end position="252"/>
    </location>
</feature>
<evidence type="ECO:0000313" key="9">
    <source>
        <dbReference type="EMBL" id="SHF01116.1"/>
    </source>
</evidence>
<dbReference type="InterPro" id="IPR003439">
    <property type="entry name" value="ABC_transporter-like_ATP-bd"/>
</dbReference>
<evidence type="ECO:0000259" key="8">
    <source>
        <dbReference type="PROSITE" id="PS50893"/>
    </source>
</evidence>
<proteinExistence type="inferred from homology"/>
<accession>A0A1M4Y659</accession>
<dbReference type="InterPro" id="IPR003593">
    <property type="entry name" value="AAA+_ATPase"/>
</dbReference>
<dbReference type="CDD" id="cd03257">
    <property type="entry name" value="ABC_NikE_OppD_transporters"/>
    <property type="match status" value="1"/>
</dbReference>
<gene>
    <name evidence="9" type="ORF">SAMN02745190_01639</name>
</gene>
<keyword evidence="3" id="KW-0813">Transport</keyword>
<evidence type="ECO:0000256" key="4">
    <source>
        <dbReference type="ARBA" id="ARBA00022475"/>
    </source>
</evidence>
<reference evidence="9 10" key="1">
    <citation type="submission" date="2016-11" db="EMBL/GenBank/DDBJ databases">
        <authorList>
            <person name="Jaros S."/>
            <person name="Januszkiewicz K."/>
            <person name="Wedrychowicz H."/>
        </authorList>
    </citation>
    <scope>NUCLEOTIDE SEQUENCE [LARGE SCALE GENOMIC DNA]</scope>
    <source>
        <strain evidence="9 10">DSM 10502</strain>
    </source>
</reference>
<name>A0A1M4Y659_9FIRM</name>
<dbReference type="OrthoDB" id="9806285at2"/>
<dbReference type="RefSeq" id="WP_072935741.1">
    <property type="nucleotide sequence ID" value="NZ_FQUG01000006.1"/>
</dbReference>
<evidence type="ECO:0000256" key="3">
    <source>
        <dbReference type="ARBA" id="ARBA00022448"/>
    </source>
</evidence>
<dbReference type="SUPFAM" id="SSF52540">
    <property type="entry name" value="P-loop containing nucleoside triphosphate hydrolases"/>
    <property type="match status" value="1"/>
</dbReference>
<comment type="similarity">
    <text evidence="2">Belongs to the ABC transporter superfamily.</text>
</comment>
<dbReference type="Pfam" id="PF00005">
    <property type="entry name" value="ABC_tran"/>
    <property type="match status" value="1"/>
</dbReference>
<sequence>MTEAEGNLLEVENLKVSYRNKMAVDGISFSMKPSEVLAIVGESGSGKSTVLKAVIGLLGKEAEVYGSIRLRGRELLSLSDRERRGLNGRGMAMIFQNAGASFCPIRRIGTQITESIRAHEDWSREQIRARAEELMDAIGLEHSVWDAYPFSLSGGMGQRAGILSAMMLSPELLLADEPTSALDTVTQMKVVRELLKIRKKERSAILLVTHHMGVARAMADKVLVMKKGHAVEYGTAEQIFLNPQEAYTRCLIDAVPCVPRGKAVG</sequence>
<keyword evidence="5" id="KW-0547">Nucleotide-binding</keyword>
<keyword evidence="10" id="KW-1185">Reference proteome</keyword>
<evidence type="ECO:0000313" key="10">
    <source>
        <dbReference type="Proteomes" id="UP000184404"/>
    </source>
</evidence>
<dbReference type="GO" id="GO:0005524">
    <property type="term" value="F:ATP binding"/>
    <property type="evidence" value="ECO:0007669"/>
    <property type="project" value="UniProtKB-KW"/>
</dbReference>
<evidence type="ECO:0000256" key="7">
    <source>
        <dbReference type="ARBA" id="ARBA00023136"/>
    </source>
</evidence>
<evidence type="ECO:0000256" key="5">
    <source>
        <dbReference type="ARBA" id="ARBA00022741"/>
    </source>
</evidence>
<dbReference type="PANTHER" id="PTHR43297">
    <property type="entry name" value="OLIGOPEPTIDE TRANSPORT ATP-BINDING PROTEIN APPD"/>
    <property type="match status" value="1"/>
</dbReference>
<evidence type="ECO:0000256" key="1">
    <source>
        <dbReference type="ARBA" id="ARBA00004202"/>
    </source>
</evidence>
<keyword evidence="6" id="KW-0067">ATP-binding</keyword>
<keyword evidence="4" id="KW-1003">Cell membrane</keyword>
<dbReference type="InterPro" id="IPR027417">
    <property type="entry name" value="P-loop_NTPase"/>
</dbReference>